<gene>
    <name evidence="1" type="ORF">ZBT109_2257</name>
</gene>
<organism evidence="1 2">
    <name type="scientific">Zymobacter palmae</name>
    <dbReference type="NCBI Taxonomy" id="33074"/>
    <lineage>
        <taxon>Bacteria</taxon>
        <taxon>Pseudomonadati</taxon>
        <taxon>Pseudomonadota</taxon>
        <taxon>Gammaproteobacteria</taxon>
        <taxon>Oceanospirillales</taxon>
        <taxon>Halomonadaceae</taxon>
        <taxon>Zymobacter group</taxon>
        <taxon>Zymobacter</taxon>
    </lineage>
</organism>
<name>A0A348HH87_9GAMM</name>
<dbReference type="AlphaFoldDB" id="A0A348HH87"/>
<dbReference type="RefSeq" id="WP_051524211.1">
    <property type="nucleotide sequence ID" value="NZ_AP018933.1"/>
</dbReference>
<dbReference type="EMBL" id="AP018933">
    <property type="protein sequence ID" value="BBG30989.1"/>
    <property type="molecule type" value="Genomic_DNA"/>
</dbReference>
<keyword evidence="2" id="KW-1185">Reference proteome</keyword>
<dbReference type="KEGG" id="zpl:ZBT109_2257"/>
<evidence type="ECO:0000313" key="2">
    <source>
        <dbReference type="Proteomes" id="UP000267342"/>
    </source>
</evidence>
<dbReference type="Proteomes" id="UP000267342">
    <property type="component" value="Chromosome"/>
</dbReference>
<protein>
    <submittedName>
        <fullName evidence="1">Uncharacterized conserved protein</fullName>
    </submittedName>
</protein>
<dbReference type="OrthoDB" id="5772151at2"/>
<reference evidence="1 2" key="1">
    <citation type="submission" date="2018-09" db="EMBL/GenBank/DDBJ databases">
        <title>Zymobacter palmae IAM14233 (=T109) whole genome analysis.</title>
        <authorList>
            <person name="Yanase H."/>
        </authorList>
    </citation>
    <scope>NUCLEOTIDE SEQUENCE [LARGE SCALE GENOMIC DNA]</scope>
    <source>
        <strain evidence="1 2">IAM14233</strain>
    </source>
</reference>
<accession>A0A348HH87</accession>
<evidence type="ECO:0000313" key="1">
    <source>
        <dbReference type="EMBL" id="BBG30989.1"/>
    </source>
</evidence>
<sequence length="186" mass="20608">MRRCQTAPLPLPFSLLRIKGDDVMYEYPVNVDIQTIEGSPSRKVAIACPTLPELKCVGDGLRDAFHKATLCAKDVLGRYVAAGKPIPQPNPATMGQYLLRLPLLTVAKILLWNEMSYQGVNSAELAQRLRIDEKQVAELLDFTANVEIELIESALSAVGKRLVLSLAAESTLDIESRKWPHEKVEL</sequence>
<proteinExistence type="predicted"/>